<dbReference type="InterPro" id="IPR027417">
    <property type="entry name" value="P-loop_NTPase"/>
</dbReference>
<dbReference type="GO" id="GO:0005524">
    <property type="term" value="F:ATP binding"/>
    <property type="evidence" value="ECO:0007669"/>
    <property type="project" value="UniProtKB-KW"/>
</dbReference>
<name>E4NJ87_KITSK</name>
<dbReference type="Gene3D" id="1.10.10.10">
    <property type="entry name" value="Winged helix-like DNA-binding domain superfamily/Winged helix DNA-binding domain"/>
    <property type="match status" value="1"/>
</dbReference>
<dbReference type="eggNOG" id="COG2197">
    <property type="taxonomic scope" value="Bacteria"/>
</dbReference>
<dbReference type="InterPro" id="IPR036388">
    <property type="entry name" value="WH-like_DNA-bd_sf"/>
</dbReference>
<protein>
    <submittedName>
        <fullName evidence="4">Putative LuxR family transcriptional regulator</fullName>
    </submittedName>
</protein>
<dbReference type="Proteomes" id="UP000007076">
    <property type="component" value="Chromosome"/>
</dbReference>
<dbReference type="PRINTS" id="PR00038">
    <property type="entry name" value="HTHLUXR"/>
</dbReference>
<dbReference type="PATRIC" id="fig|452652.3.peg.7322"/>
<dbReference type="PROSITE" id="PS00622">
    <property type="entry name" value="HTH_LUXR_1"/>
    <property type="match status" value="1"/>
</dbReference>
<dbReference type="PANTHER" id="PTHR16305:SF35">
    <property type="entry name" value="TRANSCRIPTIONAL ACTIVATOR DOMAIN"/>
    <property type="match status" value="1"/>
</dbReference>
<dbReference type="EMBL" id="AP010968">
    <property type="protein sequence ID" value="BAJ33035.1"/>
    <property type="molecule type" value="Genomic_DNA"/>
</dbReference>
<evidence type="ECO:0000313" key="4">
    <source>
        <dbReference type="EMBL" id="BAJ33035.1"/>
    </source>
</evidence>
<keyword evidence="5" id="KW-1185">Reference proteome</keyword>
<dbReference type="SUPFAM" id="SSF46894">
    <property type="entry name" value="C-terminal effector domain of the bipartite response regulators"/>
    <property type="match status" value="1"/>
</dbReference>
<dbReference type="CDD" id="cd06170">
    <property type="entry name" value="LuxR_C_like"/>
    <property type="match status" value="1"/>
</dbReference>
<evidence type="ECO:0000313" key="5">
    <source>
        <dbReference type="Proteomes" id="UP000007076"/>
    </source>
</evidence>
<dbReference type="SMART" id="SM00421">
    <property type="entry name" value="HTH_LUXR"/>
    <property type="match status" value="1"/>
</dbReference>
<dbReference type="PANTHER" id="PTHR16305">
    <property type="entry name" value="TESTICULAR SOLUBLE ADENYLYL CYCLASE"/>
    <property type="match status" value="1"/>
</dbReference>
<keyword evidence="1" id="KW-0547">Nucleotide-binding</keyword>
<dbReference type="PROSITE" id="PS50043">
    <property type="entry name" value="HTH_LUXR_2"/>
    <property type="match status" value="1"/>
</dbReference>
<dbReference type="Pfam" id="PF00196">
    <property type="entry name" value="GerE"/>
    <property type="match status" value="1"/>
</dbReference>
<evidence type="ECO:0000256" key="1">
    <source>
        <dbReference type="ARBA" id="ARBA00022741"/>
    </source>
</evidence>
<accession>E4NJ87</accession>
<organism evidence="4 5">
    <name type="scientific">Kitasatospora setae (strain ATCC 33774 / DSM 43861 / JCM 3304 / KCC A-0304 / NBRC 14216 / KM-6054)</name>
    <name type="common">Streptomyces setae</name>
    <dbReference type="NCBI Taxonomy" id="452652"/>
    <lineage>
        <taxon>Bacteria</taxon>
        <taxon>Bacillati</taxon>
        <taxon>Actinomycetota</taxon>
        <taxon>Actinomycetes</taxon>
        <taxon>Kitasatosporales</taxon>
        <taxon>Streptomycetaceae</taxon>
        <taxon>Kitasatospora</taxon>
    </lineage>
</organism>
<evidence type="ECO:0000259" key="3">
    <source>
        <dbReference type="PROSITE" id="PS50043"/>
    </source>
</evidence>
<dbReference type="InterPro" id="IPR041664">
    <property type="entry name" value="AAA_16"/>
</dbReference>
<dbReference type="InterPro" id="IPR016032">
    <property type="entry name" value="Sig_transdc_resp-reg_C-effctor"/>
</dbReference>
<sequence length="958" mass="100643">MRHDGGAPGFVGRQREVAWLVGAVRAAPAVVLVEGGAGVGKSALVGRALAEAGLPRERVLTGRCHPVADPPPYGPLLDALRRSRPVLREAAEVPPSTGALRAWLPDLADLLPEDSTGGGGDERYRLTQGLRALLDALGDVVLLIEDAQWADRATRELLLLLARDPHPGLSLLVTYRAEELPDGAPVLGTAYRCPPGVSGGLLRVEPLDEAEVLELVWKVLGTGTAAGGGVGSAPALAGALYERSGGLPAAIVEDLETLEGLRGDGRRADPVAALAGADLARGLRDSVVERLAGLGTAARTVAESAAVLDEPASEELLAEVSALPAEQVSAGLVEALRAGVLNEPAPARYAFRWEPARQVAYRRIPGPMRSALHRRAIEALRGREPQPLARIAAHTRALGDRDAWQQAAEAAAEQAVEQGDTAAAGPLLRELLAETDLAPERRGRAARALSGLAANAAYDAASTQVLSAIIADPRLPVADRGEVRLTLGLRVAVQGGDRAGFALIEQAADELIADRPARAARALVALAMDERDGAGAAAKERMARAATALEAEPDEEVAAAYRATRLTFQARDGDPELQPELDRLPRDASSPELVRQTTRALFNVGDISMETGHDQRAGRLLAESRALARQAAISYLECYSRIALLRLDGLAGRWQGLEERFEALGAEYPDVAMARVERAMLFGRMAAARGRLAVARAEFESAARYGERESQVTAALRAAAGLGGVELVERGAEAAALVLTPAVAILRQAGAWARAGELLPIGVEVSRGVGNDGAAQHLIEEAADALGGVDAPAAHAGLALARGVLLEGTDPGGAIESYRQARDAWRAIGRPYEVARVEERLARALAERDPQTAAERLAAAEATYTTLGAASDAARCQHVRRDLGLGRMASPGRRGYGEALSPRERQVAELLGQGASNQDIAQALFLSPRTVEHHVASVLRKLGVGRKEVAEALTETEG</sequence>
<dbReference type="KEGG" id="ksk:KSE_72800"/>
<keyword evidence="2" id="KW-0067">ATP-binding</keyword>
<dbReference type="InterPro" id="IPR000792">
    <property type="entry name" value="Tscrpt_reg_LuxR_C"/>
</dbReference>
<dbReference type="AlphaFoldDB" id="E4NJ87"/>
<dbReference type="HOGENOM" id="CLU_006850_0_1_11"/>
<reference evidence="4 5" key="1">
    <citation type="journal article" date="2010" name="DNA Res.">
        <title>Genome sequence of Kitasatospora setae NBRC 14216T: an evolutionary snapshot of the family Streptomycetaceae.</title>
        <authorList>
            <person name="Ichikawa N."/>
            <person name="Oguchi A."/>
            <person name="Ikeda H."/>
            <person name="Ishikawa J."/>
            <person name="Kitani S."/>
            <person name="Watanabe Y."/>
            <person name="Nakamura S."/>
            <person name="Katano Y."/>
            <person name="Kishi E."/>
            <person name="Sasagawa M."/>
            <person name="Ankai A."/>
            <person name="Fukui S."/>
            <person name="Hashimoto Y."/>
            <person name="Kamata S."/>
            <person name="Otoguro M."/>
            <person name="Tanikawa S."/>
            <person name="Nihira T."/>
            <person name="Horinouchi S."/>
            <person name="Ohnishi Y."/>
            <person name="Hayakawa M."/>
            <person name="Kuzuyama T."/>
            <person name="Arisawa A."/>
            <person name="Nomoto F."/>
            <person name="Miura H."/>
            <person name="Takahashi Y."/>
            <person name="Fujita N."/>
        </authorList>
    </citation>
    <scope>NUCLEOTIDE SEQUENCE [LARGE SCALE GENOMIC DNA]</scope>
    <source>
        <strain evidence="5">ATCC 33774 / DSM 43861 / JCM 3304 / KCC A-0304 / NBRC 14216 / KM-6054</strain>
    </source>
</reference>
<dbReference type="SUPFAM" id="SSF52540">
    <property type="entry name" value="P-loop containing nucleoside triphosphate hydrolases"/>
    <property type="match status" value="1"/>
</dbReference>
<proteinExistence type="predicted"/>
<evidence type="ECO:0000256" key="2">
    <source>
        <dbReference type="ARBA" id="ARBA00022840"/>
    </source>
</evidence>
<dbReference type="Pfam" id="PF13191">
    <property type="entry name" value="AAA_16"/>
    <property type="match status" value="1"/>
</dbReference>
<feature type="domain" description="HTH luxR-type" evidence="3">
    <location>
        <begin position="893"/>
        <end position="958"/>
    </location>
</feature>
<dbReference type="GO" id="GO:0004016">
    <property type="term" value="F:adenylate cyclase activity"/>
    <property type="evidence" value="ECO:0007669"/>
    <property type="project" value="TreeGrafter"/>
</dbReference>
<dbReference type="eggNOG" id="COG3899">
    <property type="taxonomic scope" value="Bacteria"/>
</dbReference>
<gene>
    <name evidence="4" type="ordered locus">KSE_72800</name>
</gene>
<dbReference type="STRING" id="452652.KSE_72800"/>
<dbReference type="GO" id="GO:0003677">
    <property type="term" value="F:DNA binding"/>
    <property type="evidence" value="ECO:0007669"/>
    <property type="project" value="InterPro"/>
</dbReference>
<dbReference type="RefSeq" id="WP_014140326.1">
    <property type="nucleotide sequence ID" value="NC_016109.1"/>
</dbReference>
<dbReference type="GO" id="GO:0006355">
    <property type="term" value="P:regulation of DNA-templated transcription"/>
    <property type="evidence" value="ECO:0007669"/>
    <property type="project" value="InterPro"/>
</dbReference>
<dbReference type="GO" id="GO:0005737">
    <property type="term" value="C:cytoplasm"/>
    <property type="evidence" value="ECO:0007669"/>
    <property type="project" value="TreeGrafter"/>
</dbReference>